<keyword evidence="3" id="KW-1185">Reference proteome</keyword>
<comment type="caution">
    <text evidence="2">The sequence shown here is derived from an EMBL/GenBank/DDBJ whole genome shotgun (WGS) entry which is preliminary data.</text>
</comment>
<feature type="compositionally biased region" description="Low complexity" evidence="1">
    <location>
        <begin position="18"/>
        <end position="40"/>
    </location>
</feature>
<feature type="compositionally biased region" description="Basic and acidic residues" evidence="1">
    <location>
        <begin position="200"/>
        <end position="214"/>
    </location>
</feature>
<feature type="region of interest" description="Disordered" evidence="1">
    <location>
        <begin position="90"/>
        <end position="114"/>
    </location>
</feature>
<feature type="region of interest" description="Disordered" evidence="1">
    <location>
        <begin position="193"/>
        <end position="216"/>
    </location>
</feature>
<evidence type="ECO:0000313" key="2">
    <source>
        <dbReference type="EMBL" id="CAB3985925.1"/>
    </source>
</evidence>
<dbReference type="PANTHER" id="PTHR35617:SF3">
    <property type="entry name" value="CORE-BINDING (CB) DOMAIN-CONTAINING PROTEIN"/>
    <property type="match status" value="1"/>
</dbReference>
<feature type="non-terminal residue" evidence="2">
    <location>
        <position position="1"/>
    </location>
</feature>
<sequence length="426" mass="47324">MGLASSTRVSTGVVINPSSAEFASSQSISKSSSSSESGSAGLARQEGCSSGSEQRLNRFHKFFVCRSQKRWREPPGSELETLKPIFSVRTLQDGGDSHVKRPPRGRGLSSKDRPQRCLLDSSNLERSPEILALSMERYNARVCMPSLWTGHSSQGLHKIDETCGGHVETEGGAPNYLFRRHFDYGGVRRSSAPPSCFDPESPRMSEARSYKKSEAVSASTKPRADLTLRIIKILGPVNLFYPGGISSPPSLQAPSGLSTLNSYEALVMLNPQAKEEIVWWRDHLQSWNGRALFHKPVDLIIETDASRKGWGAYCEGLRPPEPKYSFTWNVSEILKFIKSLGKNEELDLKLLSFKLVMLLGLTAPDRSSDLAKRDLRYRTFRPEGVSFILPGLSKTSRPGDTPKVSFHSAFPDDFDLCPVECLKFYE</sequence>
<feature type="compositionally biased region" description="Polar residues" evidence="1">
    <location>
        <begin position="1"/>
        <end position="10"/>
    </location>
</feature>
<organism evidence="2 3">
    <name type="scientific">Paramuricea clavata</name>
    <name type="common">Red gorgonian</name>
    <name type="synonym">Violescent sea-whip</name>
    <dbReference type="NCBI Taxonomy" id="317549"/>
    <lineage>
        <taxon>Eukaryota</taxon>
        <taxon>Metazoa</taxon>
        <taxon>Cnidaria</taxon>
        <taxon>Anthozoa</taxon>
        <taxon>Octocorallia</taxon>
        <taxon>Malacalcyonacea</taxon>
        <taxon>Plexauridae</taxon>
        <taxon>Paramuricea</taxon>
    </lineage>
</organism>
<protein>
    <submittedName>
        <fullName evidence="2">Uncharacterized protein</fullName>
    </submittedName>
</protein>
<dbReference type="Proteomes" id="UP001152795">
    <property type="component" value="Unassembled WGS sequence"/>
</dbReference>
<evidence type="ECO:0000313" key="3">
    <source>
        <dbReference type="Proteomes" id="UP001152795"/>
    </source>
</evidence>
<accession>A0A7D9HJB4</accession>
<dbReference type="AlphaFoldDB" id="A0A7D9HJB4"/>
<dbReference type="EMBL" id="CACRXK020000940">
    <property type="protein sequence ID" value="CAB3985925.1"/>
    <property type="molecule type" value="Genomic_DNA"/>
</dbReference>
<evidence type="ECO:0000256" key="1">
    <source>
        <dbReference type="SAM" id="MobiDB-lite"/>
    </source>
</evidence>
<dbReference type="OrthoDB" id="2286148at2759"/>
<proteinExistence type="predicted"/>
<feature type="region of interest" description="Disordered" evidence="1">
    <location>
        <begin position="1"/>
        <end position="50"/>
    </location>
</feature>
<dbReference type="PANTHER" id="PTHR35617">
    <property type="entry name" value="PHAGE_INTEGRASE DOMAIN-CONTAINING PROTEIN"/>
    <property type="match status" value="1"/>
</dbReference>
<name>A0A7D9HJB4_PARCT</name>
<gene>
    <name evidence="2" type="ORF">PACLA_8A017786</name>
</gene>
<reference evidence="2" key="1">
    <citation type="submission" date="2020-04" db="EMBL/GenBank/DDBJ databases">
        <authorList>
            <person name="Alioto T."/>
            <person name="Alioto T."/>
            <person name="Gomez Garrido J."/>
        </authorList>
    </citation>
    <scope>NUCLEOTIDE SEQUENCE</scope>
    <source>
        <strain evidence="2">A484AB</strain>
    </source>
</reference>